<keyword evidence="2" id="KW-0812">Transmembrane</keyword>
<dbReference type="Pfam" id="PF21381">
    <property type="entry name" value="MCLN_ECD"/>
    <property type="match status" value="1"/>
</dbReference>
<feature type="domain" description="Mucolipin extracytosolic" evidence="3">
    <location>
        <begin position="130"/>
        <end position="320"/>
    </location>
</feature>
<dbReference type="CDD" id="cd21050">
    <property type="entry name" value="ELD_TRPML"/>
    <property type="match status" value="1"/>
</dbReference>
<dbReference type="PANTHER" id="PTHR12127:SF7">
    <property type="entry name" value="SD02261P"/>
    <property type="match status" value="1"/>
</dbReference>
<dbReference type="InterPro" id="IPR039031">
    <property type="entry name" value="Mucolipin"/>
</dbReference>
<evidence type="ECO:0000259" key="3">
    <source>
        <dbReference type="Pfam" id="PF21381"/>
    </source>
</evidence>
<dbReference type="GO" id="GO:0005886">
    <property type="term" value="C:plasma membrane"/>
    <property type="evidence" value="ECO:0007669"/>
    <property type="project" value="TreeGrafter"/>
</dbReference>
<feature type="non-terminal residue" evidence="4">
    <location>
        <position position="462"/>
    </location>
</feature>
<name>A0A087SXQ0_STEMI</name>
<feature type="region of interest" description="Disordered" evidence="1">
    <location>
        <begin position="1"/>
        <end position="21"/>
    </location>
</feature>
<proteinExistence type="predicted"/>
<dbReference type="OrthoDB" id="263481at2759"/>
<evidence type="ECO:0000256" key="2">
    <source>
        <dbReference type="SAM" id="Phobius"/>
    </source>
</evidence>
<keyword evidence="2" id="KW-0472">Membrane</keyword>
<reference evidence="4 5" key="1">
    <citation type="submission" date="2013-11" db="EMBL/GenBank/DDBJ databases">
        <title>Genome sequencing of Stegodyphus mimosarum.</title>
        <authorList>
            <person name="Bechsgaard J."/>
        </authorList>
    </citation>
    <scope>NUCLEOTIDE SEQUENCE [LARGE SCALE GENOMIC DNA]</scope>
</reference>
<organism evidence="4 5">
    <name type="scientific">Stegodyphus mimosarum</name>
    <name type="common">African social velvet spider</name>
    <dbReference type="NCBI Taxonomy" id="407821"/>
    <lineage>
        <taxon>Eukaryota</taxon>
        <taxon>Metazoa</taxon>
        <taxon>Ecdysozoa</taxon>
        <taxon>Arthropoda</taxon>
        <taxon>Chelicerata</taxon>
        <taxon>Arachnida</taxon>
        <taxon>Araneae</taxon>
        <taxon>Araneomorphae</taxon>
        <taxon>Entelegynae</taxon>
        <taxon>Eresoidea</taxon>
        <taxon>Eresidae</taxon>
        <taxon>Stegodyphus</taxon>
    </lineage>
</organism>
<gene>
    <name evidence="4" type="ORF">X975_15017</name>
</gene>
<accession>A0A087SXQ0</accession>
<dbReference type="STRING" id="407821.A0A087SXQ0"/>
<dbReference type="AlphaFoldDB" id="A0A087SXQ0"/>
<dbReference type="EMBL" id="KK112432">
    <property type="protein sequence ID" value="KFM57639.1"/>
    <property type="molecule type" value="Genomic_DNA"/>
</dbReference>
<feature type="transmembrane region" description="Helical" evidence="2">
    <location>
        <begin position="392"/>
        <end position="412"/>
    </location>
</feature>
<sequence>MMTSLDVPVRNSGRSQESEAEVRDEFTSLLQATKNRDISNTNYGGVASSFDEQSDVFVNQEYLMTTREQHGCSSEILKRRLKYFFMNPIDKWRTKGKFPWKLLLQIVKIVFVTLQLCVFGTDGYIYELQKQHTASSFRHIFLLGWTPLRDVVSYPPSTGPYAVYTKPEFFQNIDYVIKTYANITNLALGTYCYDGPNCTMTNVSFCREEFKTMMAFNSSVTFDGRPQEICHAIPDLYPDNPSMWSSFSIKEYLLTLNDSVSFDRLISAQLTFVLKTIFLKSLGNNKYPDCYGFKIIITYNNGHDGQMIVTLDTHAQKLHCYHNGVINPSDLSGYISRQILNCFNISVSVLSILLCCRCLAKARILCEETDKYFKLTQNKALTAPEKMEFLDMWYVVIIINDILIISGSVLKAAIEQRSVESDQYATCAILLGSANLLVWSGVLRYLGFFSKYNILILTLKRA</sequence>
<evidence type="ECO:0000313" key="4">
    <source>
        <dbReference type="EMBL" id="KFM57639.1"/>
    </source>
</evidence>
<keyword evidence="5" id="KW-1185">Reference proteome</keyword>
<dbReference type="GO" id="GO:0005765">
    <property type="term" value="C:lysosomal membrane"/>
    <property type="evidence" value="ECO:0007669"/>
    <property type="project" value="TreeGrafter"/>
</dbReference>
<dbReference type="PANTHER" id="PTHR12127">
    <property type="entry name" value="MUCOLIPIN"/>
    <property type="match status" value="1"/>
</dbReference>
<dbReference type="Proteomes" id="UP000054359">
    <property type="component" value="Unassembled WGS sequence"/>
</dbReference>
<feature type="transmembrane region" description="Helical" evidence="2">
    <location>
        <begin position="424"/>
        <end position="446"/>
    </location>
</feature>
<dbReference type="GO" id="GO:0072345">
    <property type="term" value="F:NAADP-sensitive calcium-release channel activity"/>
    <property type="evidence" value="ECO:0007669"/>
    <property type="project" value="TreeGrafter"/>
</dbReference>
<dbReference type="OMA" id="HHIKFRT"/>
<evidence type="ECO:0000256" key="1">
    <source>
        <dbReference type="SAM" id="MobiDB-lite"/>
    </source>
</evidence>
<dbReference type="InterPro" id="IPR049134">
    <property type="entry name" value="MCLN_ECD"/>
</dbReference>
<protein>
    <submittedName>
        <fullName evidence="4">Mucolipin-3</fullName>
    </submittedName>
</protein>
<keyword evidence="2" id="KW-1133">Transmembrane helix</keyword>
<evidence type="ECO:0000313" key="5">
    <source>
        <dbReference type="Proteomes" id="UP000054359"/>
    </source>
</evidence>